<dbReference type="AlphaFoldDB" id="A0A0E9PPD8"/>
<accession>A0A0E9PPD8</accession>
<protein>
    <submittedName>
        <fullName evidence="1">Uncharacterized protein</fullName>
    </submittedName>
</protein>
<reference evidence="1" key="2">
    <citation type="journal article" date="2015" name="Fish Shellfish Immunol.">
        <title>Early steps in the European eel (Anguilla anguilla)-Vibrio vulnificus interaction in the gills: Role of the RtxA13 toxin.</title>
        <authorList>
            <person name="Callol A."/>
            <person name="Pajuelo D."/>
            <person name="Ebbesson L."/>
            <person name="Teles M."/>
            <person name="MacKenzie S."/>
            <person name="Amaro C."/>
        </authorList>
    </citation>
    <scope>NUCLEOTIDE SEQUENCE</scope>
</reference>
<name>A0A0E9PPD8_ANGAN</name>
<evidence type="ECO:0000313" key="1">
    <source>
        <dbReference type="EMBL" id="JAH06354.1"/>
    </source>
</evidence>
<sequence length="75" mass="9075">MRRNMLDLYLVFCGSWKHYRQREETGEIFLHLQVWRDERRTSDMNFFQVMKVQSQPFPPTVTFTEGDNSRLSSIS</sequence>
<dbReference type="EMBL" id="GBXM01102223">
    <property type="protein sequence ID" value="JAH06354.1"/>
    <property type="molecule type" value="Transcribed_RNA"/>
</dbReference>
<organism evidence="1">
    <name type="scientific">Anguilla anguilla</name>
    <name type="common">European freshwater eel</name>
    <name type="synonym">Muraena anguilla</name>
    <dbReference type="NCBI Taxonomy" id="7936"/>
    <lineage>
        <taxon>Eukaryota</taxon>
        <taxon>Metazoa</taxon>
        <taxon>Chordata</taxon>
        <taxon>Craniata</taxon>
        <taxon>Vertebrata</taxon>
        <taxon>Euteleostomi</taxon>
        <taxon>Actinopterygii</taxon>
        <taxon>Neopterygii</taxon>
        <taxon>Teleostei</taxon>
        <taxon>Anguilliformes</taxon>
        <taxon>Anguillidae</taxon>
        <taxon>Anguilla</taxon>
    </lineage>
</organism>
<proteinExistence type="predicted"/>
<reference evidence="1" key="1">
    <citation type="submission" date="2014-11" db="EMBL/GenBank/DDBJ databases">
        <authorList>
            <person name="Amaro Gonzalez C."/>
        </authorList>
    </citation>
    <scope>NUCLEOTIDE SEQUENCE</scope>
</reference>